<dbReference type="AlphaFoldDB" id="A3ZX66"/>
<organism evidence="3 4">
    <name type="scientific">Blastopirellula marina DSM 3645</name>
    <dbReference type="NCBI Taxonomy" id="314230"/>
    <lineage>
        <taxon>Bacteria</taxon>
        <taxon>Pseudomonadati</taxon>
        <taxon>Planctomycetota</taxon>
        <taxon>Planctomycetia</taxon>
        <taxon>Pirellulales</taxon>
        <taxon>Pirellulaceae</taxon>
        <taxon>Blastopirellula</taxon>
    </lineage>
</organism>
<comment type="caution">
    <text evidence="3">The sequence shown here is derived from an EMBL/GenBank/DDBJ whole genome shotgun (WGS) entry which is preliminary data.</text>
</comment>
<feature type="domain" description="Amine oxidase" evidence="2">
    <location>
        <begin position="5"/>
        <end position="249"/>
    </location>
</feature>
<dbReference type="eggNOG" id="COG2907">
    <property type="taxonomic scope" value="Bacteria"/>
</dbReference>
<accession>A3ZX66</accession>
<dbReference type="HOGENOM" id="CLU_028123_1_0_0"/>
<feature type="compositionally biased region" description="Polar residues" evidence="1">
    <location>
        <begin position="403"/>
        <end position="422"/>
    </location>
</feature>
<dbReference type="InterPro" id="IPR050464">
    <property type="entry name" value="Zeta_carotene_desat/Oxidored"/>
</dbReference>
<feature type="region of interest" description="Disordered" evidence="1">
    <location>
        <begin position="403"/>
        <end position="428"/>
    </location>
</feature>
<dbReference type="STRING" id="314230.DSM3645_27743"/>
<reference evidence="3 4" key="1">
    <citation type="submission" date="2006-02" db="EMBL/GenBank/DDBJ databases">
        <authorList>
            <person name="Amann R."/>
            <person name="Ferriera S."/>
            <person name="Johnson J."/>
            <person name="Kravitz S."/>
            <person name="Halpern A."/>
            <person name="Remington K."/>
            <person name="Beeson K."/>
            <person name="Tran B."/>
            <person name="Rogers Y.-H."/>
            <person name="Friedman R."/>
            <person name="Venter J.C."/>
        </authorList>
    </citation>
    <scope>NUCLEOTIDE SEQUENCE [LARGE SCALE GENOMIC DNA]</scope>
    <source>
        <strain evidence="3 4">DSM 3645</strain>
    </source>
</reference>
<sequence>MSYEHDVTLFEADSRIGGHTNTVTAQWMGESHAIDTGFIVYNERTYPNFSRILADLQVETSPTSMGFSVRCDQTGLEYNGSSLNGVFAQRQNLVRPRFLRMLADILRFNRQGERDLATAPADQTVEQYLAEKGYSQQFAEKYLLPMGAAIWSCPLDDFAQFPIRFILEFYVNHGLLSLRDRPTWRIIRGGSRRYVERLVAPFRAKIRLNCPVRAVRRFEDSVLVLHGGGSKRFDEVVFACHSDQALQLLADADKTEQELLSAFPYSTSQACLHTDESVLPRRRRAWSSWNYHIPTETSLRPTLTYNMNLLQQIQSPHTFCVTLNEDQAIDPEKVLAKFRYSHPLFTTRRAEVQRRHHELIRHRRTSYCGAYWRNGFHEDGVVSALAVCRRFAIAEWSLGPQRTSAVDVSGPSRSSTFHTATSSGGGRT</sequence>
<gene>
    <name evidence="3" type="ORF">DSM3645_27743</name>
</gene>
<dbReference type="SUPFAM" id="SSF51905">
    <property type="entry name" value="FAD/NAD(P)-binding domain"/>
    <property type="match status" value="1"/>
</dbReference>
<evidence type="ECO:0000256" key="1">
    <source>
        <dbReference type="SAM" id="MobiDB-lite"/>
    </source>
</evidence>
<dbReference type="GO" id="GO:0016491">
    <property type="term" value="F:oxidoreductase activity"/>
    <property type="evidence" value="ECO:0007669"/>
    <property type="project" value="InterPro"/>
</dbReference>
<evidence type="ECO:0000313" key="3">
    <source>
        <dbReference type="EMBL" id="EAQ78947.1"/>
    </source>
</evidence>
<dbReference type="Gene3D" id="3.30.70.1990">
    <property type="match status" value="1"/>
</dbReference>
<dbReference type="Pfam" id="PF01593">
    <property type="entry name" value="Amino_oxidase"/>
    <property type="match status" value="1"/>
</dbReference>
<dbReference type="Gene3D" id="3.50.50.60">
    <property type="entry name" value="FAD/NAD(P)-binding domain"/>
    <property type="match status" value="1"/>
</dbReference>
<dbReference type="PANTHER" id="PTHR42923:SF17">
    <property type="entry name" value="AMINE OXIDASE DOMAIN-CONTAINING PROTEIN"/>
    <property type="match status" value="1"/>
</dbReference>
<dbReference type="InterPro" id="IPR002937">
    <property type="entry name" value="Amino_oxidase"/>
</dbReference>
<dbReference type="EMBL" id="AANZ01000017">
    <property type="protein sequence ID" value="EAQ78947.1"/>
    <property type="molecule type" value="Genomic_DNA"/>
</dbReference>
<dbReference type="Proteomes" id="UP000004358">
    <property type="component" value="Unassembled WGS sequence"/>
</dbReference>
<dbReference type="PANTHER" id="PTHR42923">
    <property type="entry name" value="PROTOPORPHYRINOGEN OXIDASE"/>
    <property type="match status" value="1"/>
</dbReference>
<dbReference type="InterPro" id="IPR036188">
    <property type="entry name" value="FAD/NAD-bd_sf"/>
</dbReference>
<proteinExistence type="predicted"/>
<name>A3ZX66_9BACT</name>
<evidence type="ECO:0000259" key="2">
    <source>
        <dbReference type="Pfam" id="PF01593"/>
    </source>
</evidence>
<evidence type="ECO:0000313" key="4">
    <source>
        <dbReference type="Proteomes" id="UP000004358"/>
    </source>
</evidence>
<protein>
    <submittedName>
        <fullName evidence="3">Amine oxidase, flavin-containing</fullName>
    </submittedName>
</protein>
<dbReference type="Gene3D" id="1.10.405.20">
    <property type="match status" value="1"/>
</dbReference>